<dbReference type="SUPFAM" id="SSF89447">
    <property type="entry name" value="AbrB/MazE/MraZ-like"/>
    <property type="match status" value="1"/>
</dbReference>
<dbReference type="NCBIfam" id="TIGR01439">
    <property type="entry name" value="lp_hng_hel_AbrB"/>
    <property type="match status" value="1"/>
</dbReference>
<reference evidence="4" key="1">
    <citation type="submission" date="2017-06" db="EMBL/GenBank/DDBJ databases">
        <authorList>
            <person name="Varghese N."/>
            <person name="Submissions S."/>
        </authorList>
    </citation>
    <scope>NUCLEOTIDE SEQUENCE [LARGE SCALE GENOMIC DNA]</scope>
    <source>
        <strain evidence="4">JCM 23211</strain>
    </source>
</reference>
<accession>A0A239M8Q6</accession>
<evidence type="ECO:0000313" key="3">
    <source>
        <dbReference type="EMBL" id="SNT38533.1"/>
    </source>
</evidence>
<dbReference type="AlphaFoldDB" id="A0A239M8Q6"/>
<protein>
    <submittedName>
        <fullName evidence="3">Looped-hinge helix DNA binding domain-containing protein, AbrB family</fullName>
    </submittedName>
</protein>
<dbReference type="InterPro" id="IPR007159">
    <property type="entry name" value="SpoVT-AbrB_dom"/>
</dbReference>
<name>A0A239M8Q6_9NOCA</name>
<keyword evidence="1" id="KW-0238">DNA-binding</keyword>
<sequence>MSATVVMGKQGRFVVPAGLRSELGLSEGEVLSVQRVGSKLVIERPSDATHTLKGMLSELSRGRSLVEELLAERIDETRTER</sequence>
<gene>
    <name evidence="3" type="ORF">SAMN05421642_11675</name>
</gene>
<dbReference type="EMBL" id="FZOW01000016">
    <property type="protein sequence ID" value="SNT38533.1"/>
    <property type="molecule type" value="Genomic_DNA"/>
</dbReference>
<dbReference type="GO" id="GO:0003677">
    <property type="term" value="F:DNA binding"/>
    <property type="evidence" value="ECO:0007669"/>
    <property type="project" value="UniProtKB-UniRule"/>
</dbReference>
<dbReference type="InterPro" id="IPR037914">
    <property type="entry name" value="SpoVT-AbrB_sf"/>
</dbReference>
<feature type="domain" description="SpoVT-AbrB" evidence="2">
    <location>
        <begin position="2"/>
        <end position="47"/>
    </location>
</feature>
<evidence type="ECO:0000259" key="2">
    <source>
        <dbReference type="PROSITE" id="PS51740"/>
    </source>
</evidence>
<dbReference type="Proteomes" id="UP000198327">
    <property type="component" value="Unassembled WGS sequence"/>
</dbReference>
<keyword evidence="4" id="KW-1185">Reference proteome</keyword>
<proteinExistence type="predicted"/>
<dbReference type="SMART" id="SM00966">
    <property type="entry name" value="SpoVT_AbrB"/>
    <property type="match status" value="1"/>
</dbReference>
<organism evidence="3 4">
    <name type="scientific">Rhodococcoides kyotonense</name>
    <dbReference type="NCBI Taxonomy" id="398843"/>
    <lineage>
        <taxon>Bacteria</taxon>
        <taxon>Bacillati</taxon>
        <taxon>Actinomycetota</taxon>
        <taxon>Actinomycetes</taxon>
        <taxon>Mycobacteriales</taxon>
        <taxon>Nocardiaceae</taxon>
        <taxon>Rhodococcoides</taxon>
    </lineage>
</organism>
<evidence type="ECO:0000313" key="4">
    <source>
        <dbReference type="Proteomes" id="UP000198327"/>
    </source>
</evidence>
<dbReference type="PROSITE" id="PS51740">
    <property type="entry name" value="SPOVT_ABRB"/>
    <property type="match status" value="1"/>
</dbReference>
<dbReference type="RefSeq" id="WP_176444450.1">
    <property type="nucleotide sequence ID" value="NZ_FZOW01000016.1"/>
</dbReference>
<evidence type="ECO:0000256" key="1">
    <source>
        <dbReference type="PROSITE-ProRule" id="PRU01076"/>
    </source>
</evidence>